<dbReference type="EMBL" id="CALNXI010004509">
    <property type="protein sequence ID" value="CAH3195972.1"/>
    <property type="molecule type" value="Genomic_DNA"/>
</dbReference>
<dbReference type="InterPro" id="IPR036179">
    <property type="entry name" value="Ig-like_dom_sf"/>
</dbReference>
<organism evidence="1 2">
    <name type="scientific">Porites evermanni</name>
    <dbReference type="NCBI Taxonomy" id="104178"/>
    <lineage>
        <taxon>Eukaryota</taxon>
        <taxon>Metazoa</taxon>
        <taxon>Cnidaria</taxon>
        <taxon>Anthozoa</taxon>
        <taxon>Hexacorallia</taxon>
        <taxon>Scleractinia</taxon>
        <taxon>Fungiina</taxon>
        <taxon>Poritidae</taxon>
        <taxon>Porites</taxon>
    </lineage>
</organism>
<evidence type="ECO:0000313" key="1">
    <source>
        <dbReference type="EMBL" id="CAH3195972.1"/>
    </source>
</evidence>
<name>A0ABN8SXG9_9CNID</name>
<sequence>LLFCSPVSPRLIVKPHAVYLRSFEGESEVNMNITIKGGVPKPMLDDMEWKKGSQLLTPSRYGRVILETSLNKKEDWFTVLIIRNLKESDSGDYTFTVKTGPATKVMTKSLVVIPK</sequence>
<evidence type="ECO:0000313" key="2">
    <source>
        <dbReference type="Proteomes" id="UP001159427"/>
    </source>
</evidence>
<proteinExistence type="predicted"/>
<reference evidence="1 2" key="1">
    <citation type="submission" date="2022-05" db="EMBL/GenBank/DDBJ databases">
        <authorList>
            <consortium name="Genoscope - CEA"/>
            <person name="William W."/>
        </authorList>
    </citation>
    <scope>NUCLEOTIDE SEQUENCE [LARGE SCALE GENOMIC DNA]</scope>
</reference>
<evidence type="ECO:0008006" key="3">
    <source>
        <dbReference type="Google" id="ProtNLM"/>
    </source>
</evidence>
<dbReference type="InterPro" id="IPR013783">
    <property type="entry name" value="Ig-like_fold"/>
</dbReference>
<dbReference type="SUPFAM" id="SSF48726">
    <property type="entry name" value="Immunoglobulin"/>
    <property type="match status" value="1"/>
</dbReference>
<keyword evidence="2" id="KW-1185">Reference proteome</keyword>
<accession>A0ABN8SXG9</accession>
<dbReference type="Gene3D" id="2.60.40.10">
    <property type="entry name" value="Immunoglobulins"/>
    <property type="match status" value="1"/>
</dbReference>
<feature type="non-terminal residue" evidence="1">
    <location>
        <position position="115"/>
    </location>
</feature>
<gene>
    <name evidence="1" type="ORF">PEVE_00031514</name>
</gene>
<comment type="caution">
    <text evidence="1">The sequence shown here is derived from an EMBL/GenBank/DDBJ whole genome shotgun (WGS) entry which is preliminary data.</text>
</comment>
<protein>
    <recommendedName>
        <fullName evidence="3">Titin</fullName>
    </recommendedName>
</protein>
<feature type="non-terminal residue" evidence="1">
    <location>
        <position position="1"/>
    </location>
</feature>
<dbReference type="Proteomes" id="UP001159427">
    <property type="component" value="Unassembled WGS sequence"/>
</dbReference>